<dbReference type="InterPro" id="IPR010982">
    <property type="entry name" value="Lambda_DNA-bd_dom_sf"/>
</dbReference>
<proteinExistence type="predicted"/>
<dbReference type="InterPro" id="IPR001761">
    <property type="entry name" value="Peripla_BP/Lac1_sug-bd_dom"/>
</dbReference>
<name>A0ABV1H1C5_9FIRM</name>
<dbReference type="Gene3D" id="3.40.50.2300">
    <property type="match status" value="2"/>
</dbReference>
<keyword evidence="3" id="KW-0804">Transcription</keyword>
<dbReference type="Pfam" id="PF00356">
    <property type="entry name" value="LacI"/>
    <property type="match status" value="1"/>
</dbReference>
<feature type="domain" description="HTH lacI-type" evidence="4">
    <location>
        <begin position="3"/>
        <end position="46"/>
    </location>
</feature>
<keyword evidence="1" id="KW-0805">Transcription regulation</keyword>
<dbReference type="Gene3D" id="1.10.260.40">
    <property type="entry name" value="lambda repressor-like DNA-binding domains"/>
    <property type="match status" value="1"/>
</dbReference>
<organism evidence="5 6">
    <name type="scientific">Lachnospira intestinalis</name>
    <dbReference type="NCBI Taxonomy" id="3133158"/>
    <lineage>
        <taxon>Bacteria</taxon>
        <taxon>Bacillati</taxon>
        <taxon>Bacillota</taxon>
        <taxon>Clostridia</taxon>
        <taxon>Lachnospirales</taxon>
        <taxon>Lachnospiraceae</taxon>
        <taxon>Lachnospira</taxon>
    </lineage>
</organism>
<evidence type="ECO:0000313" key="6">
    <source>
        <dbReference type="Proteomes" id="UP001546774"/>
    </source>
</evidence>
<comment type="caution">
    <text evidence="5">The sequence shown here is derived from an EMBL/GenBank/DDBJ whole genome shotgun (WGS) entry which is preliminary data.</text>
</comment>
<gene>
    <name evidence="5" type="ORF">WMO37_00525</name>
</gene>
<reference evidence="5" key="1">
    <citation type="submission" date="2024-03" db="EMBL/GenBank/DDBJ databases">
        <title>Human intestinal bacterial collection.</title>
        <authorList>
            <person name="Pauvert C."/>
            <person name="Hitch T.C.A."/>
            <person name="Clavel T."/>
        </authorList>
    </citation>
    <scope>NUCLEOTIDE SEQUENCE [LARGE SCALE GENOMIC DNA]</scope>
    <source>
        <strain evidence="5">CLA-AA-H89B</strain>
    </source>
</reference>
<evidence type="ECO:0000259" key="4">
    <source>
        <dbReference type="PROSITE" id="PS50932"/>
    </source>
</evidence>
<dbReference type="Proteomes" id="UP001546774">
    <property type="component" value="Unassembled WGS sequence"/>
</dbReference>
<dbReference type="CDD" id="cd01392">
    <property type="entry name" value="HTH_LacI"/>
    <property type="match status" value="1"/>
</dbReference>
<keyword evidence="6" id="KW-1185">Reference proteome</keyword>
<dbReference type="InterPro" id="IPR028082">
    <property type="entry name" value="Peripla_BP_I"/>
</dbReference>
<dbReference type="GO" id="GO:0003677">
    <property type="term" value="F:DNA binding"/>
    <property type="evidence" value="ECO:0007669"/>
    <property type="project" value="UniProtKB-KW"/>
</dbReference>
<dbReference type="PROSITE" id="PS50932">
    <property type="entry name" value="HTH_LACI_2"/>
    <property type="match status" value="1"/>
</dbReference>
<dbReference type="Pfam" id="PF00532">
    <property type="entry name" value="Peripla_BP_1"/>
    <property type="match status" value="1"/>
</dbReference>
<accession>A0ABV1H1C5</accession>
<protein>
    <submittedName>
        <fullName evidence="5">LacI family DNA-binding transcriptional regulator</fullName>
    </submittedName>
</protein>
<dbReference type="SUPFAM" id="SSF53822">
    <property type="entry name" value="Periplasmic binding protein-like I"/>
    <property type="match status" value="1"/>
</dbReference>
<dbReference type="EMBL" id="JBBMFS010000001">
    <property type="protein sequence ID" value="MEQ2553504.1"/>
    <property type="molecule type" value="Genomic_DNA"/>
</dbReference>
<keyword evidence="2 5" id="KW-0238">DNA-binding</keyword>
<dbReference type="PANTHER" id="PTHR30146">
    <property type="entry name" value="LACI-RELATED TRANSCRIPTIONAL REPRESSOR"/>
    <property type="match status" value="1"/>
</dbReference>
<evidence type="ECO:0000256" key="2">
    <source>
        <dbReference type="ARBA" id="ARBA00023125"/>
    </source>
</evidence>
<evidence type="ECO:0000313" key="5">
    <source>
        <dbReference type="EMBL" id="MEQ2553504.1"/>
    </source>
</evidence>
<evidence type="ECO:0000256" key="1">
    <source>
        <dbReference type="ARBA" id="ARBA00023015"/>
    </source>
</evidence>
<dbReference type="PANTHER" id="PTHR30146:SF109">
    <property type="entry name" value="HTH-TYPE TRANSCRIPTIONAL REGULATOR GALS"/>
    <property type="match status" value="1"/>
</dbReference>
<sequence length="335" mass="37102">MSITAKELAKQLGLSPSAVSIALNNKPGISTETRKKILDAARVSNYDFSKIGEKKTTAGTIYFLIYIKDGAVVYENPFITQVQEGIATACAQHEYKLLVRNLYEEGDVLEQLNNIIYSNCAGLIILGTEMQKPDFMYLKNLTVPIVLLDTYCDFPNVDCVMINNMQGAFNATVRLIHKHIGQPGYLHSSYPIHSFEERCEGFYRALRKNGLPSSKSVVHLLSPSVEGAYADMLELLEQNTPLASCYFADNDNIAIGAMKAFQHKGYKIPADISIIGFDNMPLSTSVIPALSTIHVPKQNLGKTAAERLINVIESDEYYSVKIEISATYIARKSVI</sequence>
<dbReference type="SUPFAM" id="SSF47413">
    <property type="entry name" value="lambda repressor-like DNA-binding domains"/>
    <property type="match status" value="1"/>
</dbReference>
<dbReference type="SMART" id="SM00354">
    <property type="entry name" value="HTH_LACI"/>
    <property type="match status" value="1"/>
</dbReference>
<dbReference type="InterPro" id="IPR000843">
    <property type="entry name" value="HTH_LacI"/>
</dbReference>
<evidence type="ECO:0000256" key="3">
    <source>
        <dbReference type="ARBA" id="ARBA00023163"/>
    </source>
</evidence>